<gene>
    <name evidence="4" type="ORF">C0068_10205</name>
</gene>
<accession>A0A2S4HFN2</accession>
<organism evidence="4 5">
    <name type="scientific">Zhongshania marina</name>
    <dbReference type="NCBI Taxonomy" id="2304603"/>
    <lineage>
        <taxon>Bacteria</taxon>
        <taxon>Pseudomonadati</taxon>
        <taxon>Pseudomonadota</taxon>
        <taxon>Gammaproteobacteria</taxon>
        <taxon>Cellvibrionales</taxon>
        <taxon>Spongiibacteraceae</taxon>
        <taxon>Zhongshania</taxon>
    </lineage>
</organism>
<comment type="similarity">
    <text evidence="1">Belongs to the enoyl-CoA hydratase/isomerase family.</text>
</comment>
<keyword evidence="3" id="KW-0472">Membrane</keyword>
<sequence>MSYECLSFSVDGAVALIKFNRPASLNAFNAQLRAELLSALNAVDADDAIRAVVLGAEGRMFSSGADLAEGLGGAETIEQQILQEYAPVLEKISYLNKPIIAAVSGGMAGIGGAFAMACDLMVMADDAYLLLAFTNIALVPDGGVSWQLLRRMGYSRAFQAIVEGARLSAQECVDAGIASKLAPADQVDDVALQWAAALSERAPIALRETKKILRQALDVSYMETVALEAKAQNICVATQDAQEAVKAFMEKRPAVFVGK</sequence>
<comment type="caution">
    <text evidence="4">The sequence shown here is derived from an EMBL/GenBank/DDBJ whole genome shotgun (WGS) entry which is preliminary data.</text>
</comment>
<dbReference type="Gene3D" id="1.10.12.10">
    <property type="entry name" value="Lyase 2-enoyl-coa Hydratase, Chain A, domain 2"/>
    <property type="match status" value="1"/>
</dbReference>
<dbReference type="PANTHER" id="PTHR11941">
    <property type="entry name" value="ENOYL-COA HYDRATASE-RELATED"/>
    <property type="match status" value="1"/>
</dbReference>
<dbReference type="RefSeq" id="WP_103684393.1">
    <property type="nucleotide sequence ID" value="NZ_PQGG01000024.1"/>
</dbReference>
<keyword evidence="2" id="KW-0456">Lyase</keyword>
<evidence type="ECO:0000313" key="4">
    <source>
        <dbReference type="EMBL" id="POP52770.1"/>
    </source>
</evidence>
<dbReference type="Proteomes" id="UP000237222">
    <property type="component" value="Unassembled WGS sequence"/>
</dbReference>
<dbReference type="GO" id="GO:0006635">
    <property type="term" value="P:fatty acid beta-oxidation"/>
    <property type="evidence" value="ECO:0007669"/>
    <property type="project" value="TreeGrafter"/>
</dbReference>
<name>A0A2S4HFN2_9GAMM</name>
<dbReference type="InterPro" id="IPR014748">
    <property type="entry name" value="Enoyl-CoA_hydra_C"/>
</dbReference>
<feature type="transmembrane region" description="Helical" evidence="3">
    <location>
        <begin position="99"/>
        <end position="122"/>
    </location>
</feature>
<dbReference type="AlphaFoldDB" id="A0A2S4HFN2"/>
<dbReference type="SUPFAM" id="SSF52096">
    <property type="entry name" value="ClpP/crotonase"/>
    <property type="match status" value="1"/>
</dbReference>
<dbReference type="GO" id="GO:0016829">
    <property type="term" value="F:lyase activity"/>
    <property type="evidence" value="ECO:0007669"/>
    <property type="project" value="UniProtKB-KW"/>
</dbReference>
<keyword evidence="3" id="KW-1133">Transmembrane helix</keyword>
<evidence type="ECO:0000313" key="5">
    <source>
        <dbReference type="Proteomes" id="UP000237222"/>
    </source>
</evidence>
<dbReference type="InterPro" id="IPR029045">
    <property type="entry name" value="ClpP/crotonase-like_dom_sf"/>
</dbReference>
<feature type="transmembrane region" description="Helical" evidence="3">
    <location>
        <begin position="128"/>
        <end position="149"/>
    </location>
</feature>
<evidence type="ECO:0000256" key="1">
    <source>
        <dbReference type="ARBA" id="ARBA00005254"/>
    </source>
</evidence>
<dbReference type="Gene3D" id="3.90.226.10">
    <property type="entry name" value="2-enoyl-CoA Hydratase, Chain A, domain 1"/>
    <property type="match status" value="1"/>
</dbReference>
<dbReference type="Pfam" id="PF00378">
    <property type="entry name" value="ECH_1"/>
    <property type="match status" value="1"/>
</dbReference>
<reference evidence="4" key="1">
    <citation type="submission" date="2018-01" db="EMBL/GenBank/DDBJ databases">
        <authorList>
            <person name="Yu X.-D."/>
        </authorList>
    </citation>
    <scope>NUCLEOTIDE SEQUENCE</scope>
    <source>
        <strain evidence="4">ZX-21</strain>
    </source>
</reference>
<dbReference type="InterPro" id="IPR001753">
    <property type="entry name" value="Enoyl-CoA_hydra/iso"/>
</dbReference>
<dbReference type="OrthoDB" id="9807606at2"/>
<evidence type="ECO:0000256" key="2">
    <source>
        <dbReference type="ARBA" id="ARBA00023239"/>
    </source>
</evidence>
<dbReference type="PANTHER" id="PTHR11941:SF133">
    <property type="entry name" value="1,2-EPOXYPHENYLACETYL-COA ISOMERASE"/>
    <property type="match status" value="1"/>
</dbReference>
<protein>
    <submittedName>
        <fullName evidence="4">Enoyl-CoA hydratase</fullName>
    </submittedName>
</protein>
<keyword evidence="3" id="KW-0812">Transmembrane</keyword>
<dbReference type="EMBL" id="PQGG01000024">
    <property type="protein sequence ID" value="POP52770.1"/>
    <property type="molecule type" value="Genomic_DNA"/>
</dbReference>
<dbReference type="CDD" id="cd06558">
    <property type="entry name" value="crotonase-like"/>
    <property type="match status" value="1"/>
</dbReference>
<proteinExistence type="inferred from homology"/>
<evidence type="ECO:0000256" key="3">
    <source>
        <dbReference type="SAM" id="Phobius"/>
    </source>
</evidence>